<keyword evidence="7 10" id="KW-0103">Bromodomain</keyword>
<dbReference type="InterPro" id="IPR019786">
    <property type="entry name" value="Zinc_finger_PHD-type_CS"/>
</dbReference>
<dbReference type="PANTHER" id="PTHR45915">
    <property type="entry name" value="TRANSCRIPTION INTERMEDIARY FACTOR"/>
    <property type="match status" value="1"/>
</dbReference>
<evidence type="ECO:0000313" key="18">
    <source>
        <dbReference type="Proteomes" id="UP000287033"/>
    </source>
</evidence>
<gene>
    <name evidence="17" type="ORF">chiPu_0001313</name>
</gene>
<reference evidence="17 18" key="1">
    <citation type="journal article" date="2018" name="Nat. Ecol. Evol.">
        <title>Shark genomes provide insights into elasmobranch evolution and the origin of vertebrates.</title>
        <authorList>
            <person name="Hara Y"/>
            <person name="Yamaguchi K"/>
            <person name="Onimaru K"/>
            <person name="Kadota M"/>
            <person name="Koyanagi M"/>
            <person name="Keeley SD"/>
            <person name="Tatsumi K"/>
            <person name="Tanaka K"/>
            <person name="Motone F"/>
            <person name="Kageyama Y"/>
            <person name="Nozu R"/>
            <person name="Adachi N"/>
            <person name="Nishimura O"/>
            <person name="Nakagawa R"/>
            <person name="Tanegashima C"/>
            <person name="Kiyatake I"/>
            <person name="Matsumoto R"/>
            <person name="Murakumo K"/>
            <person name="Nishida K"/>
            <person name="Terakita A"/>
            <person name="Kuratani S"/>
            <person name="Sato K"/>
            <person name="Hyodo S Kuraku.S."/>
        </authorList>
    </citation>
    <scope>NUCLEOTIDE SEQUENCE [LARGE SCALE GENOMIC DNA]</scope>
</reference>
<evidence type="ECO:0000256" key="9">
    <source>
        <dbReference type="PROSITE-ProRule" id="PRU00024"/>
    </source>
</evidence>
<comment type="subcellular location">
    <subcellularLocation>
        <location evidence="1">Nucleus</location>
    </subcellularLocation>
</comment>
<evidence type="ECO:0008006" key="19">
    <source>
        <dbReference type="Google" id="ProtNLM"/>
    </source>
</evidence>
<dbReference type="InterPro" id="IPR036427">
    <property type="entry name" value="Bromodomain-like_sf"/>
</dbReference>
<dbReference type="Pfam" id="PF00439">
    <property type="entry name" value="Bromodomain"/>
    <property type="match status" value="1"/>
</dbReference>
<dbReference type="SMART" id="SM00249">
    <property type="entry name" value="PHD"/>
    <property type="match status" value="2"/>
</dbReference>
<dbReference type="PANTHER" id="PTHR45915:SF7">
    <property type="entry name" value="TRIPARTITE MOTIF-CONTAINING PROTEIN 66"/>
    <property type="match status" value="1"/>
</dbReference>
<evidence type="ECO:0000256" key="2">
    <source>
        <dbReference type="ARBA" id="ARBA00022723"/>
    </source>
</evidence>
<evidence type="ECO:0000256" key="1">
    <source>
        <dbReference type="ARBA" id="ARBA00004123"/>
    </source>
</evidence>
<feature type="compositionally biased region" description="Polar residues" evidence="12">
    <location>
        <begin position="907"/>
        <end position="927"/>
    </location>
</feature>
<dbReference type="GO" id="GO:0000785">
    <property type="term" value="C:chromatin"/>
    <property type="evidence" value="ECO:0007669"/>
    <property type="project" value="TreeGrafter"/>
</dbReference>
<dbReference type="InterPro" id="IPR001965">
    <property type="entry name" value="Znf_PHD"/>
</dbReference>
<keyword evidence="5" id="KW-0862">Zinc</keyword>
<proteinExistence type="predicted"/>
<name>A0A401RXR2_CHIPU</name>
<comment type="caution">
    <text evidence="17">The sequence shown here is derived from an EMBL/GenBank/DDBJ whole genome shotgun (WGS) entry which is preliminary data.</text>
</comment>
<keyword evidence="3" id="KW-0677">Repeat</keyword>
<evidence type="ECO:0000256" key="8">
    <source>
        <dbReference type="ARBA" id="ARBA00023242"/>
    </source>
</evidence>
<evidence type="ECO:0000256" key="11">
    <source>
        <dbReference type="SAM" id="Coils"/>
    </source>
</evidence>
<feature type="domain" description="B box-type" evidence="16">
    <location>
        <begin position="113"/>
        <end position="159"/>
    </location>
</feature>
<dbReference type="STRING" id="137246.A0A401RXR2"/>
<feature type="compositionally biased region" description="Basic residues" evidence="12">
    <location>
        <begin position="1209"/>
        <end position="1221"/>
    </location>
</feature>
<accession>A0A401RXR2</accession>
<dbReference type="Gene3D" id="3.30.40.10">
    <property type="entry name" value="Zinc/RING finger domain, C3HC4 (zinc finger)"/>
    <property type="match status" value="2"/>
</dbReference>
<dbReference type="SMART" id="SM00297">
    <property type="entry name" value="BROMO"/>
    <property type="match status" value="1"/>
</dbReference>
<dbReference type="CDD" id="cd19794">
    <property type="entry name" value="Bbox2_TRIM66-like"/>
    <property type="match status" value="1"/>
</dbReference>
<evidence type="ECO:0000256" key="4">
    <source>
        <dbReference type="ARBA" id="ARBA00022771"/>
    </source>
</evidence>
<dbReference type="InterPro" id="IPR000315">
    <property type="entry name" value="Znf_B-box"/>
</dbReference>
<dbReference type="InterPro" id="IPR011011">
    <property type="entry name" value="Znf_FYVE_PHD"/>
</dbReference>
<dbReference type="SUPFAM" id="SSF57850">
    <property type="entry name" value="RING/U-box"/>
    <property type="match status" value="1"/>
</dbReference>
<dbReference type="CDD" id="cd16585">
    <property type="entry name" value="RING-HC_TIF1_C-VI"/>
    <property type="match status" value="1"/>
</dbReference>
<evidence type="ECO:0000259" key="15">
    <source>
        <dbReference type="PROSITE" id="PS50089"/>
    </source>
</evidence>
<feature type="region of interest" description="Disordered" evidence="12">
    <location>
        <begin position="1199"/>
        <end position="1228"/>
    </location>
</feature>
<dbReference type="InterPro" id="IPR003649">
    <property type="entry name" value="Bbox_C"/>
</dbReference>
<evidence type="ECO:0000256" key="5">
    <source>
        <dbReference type="ARBA" id="ARBA00022833"/>
    </source>
</evidence>
<dbReference type="AlphaFoldDB" id="A0A401RXR2"/>
<protein>
    <recommendedName>
        <fullName evidence="19">Tripartite motif-containing protein 66</fullName>
    </recommendedName>
</protein>
<feature type="domain" description="B box-type" evidence="16">
    <location>
        <begin position="172"/>
        <end position="213"/>
    </location>
</feature>
<feature type="region of interest" description="Disordered" evidence="12">
    <location>
        <begin position="902"/>
        <end position="981"/>
    </location>
</feature>
<evidence type="ECO:0000259" key="14">
    <source>
        <dbReference type="PROSITE" id="PS50016"/>
    </source>
</evidence>
<dbReference type="OMA" id="PQDFQWP"/>
<dbReference type="GO" id="GO:0005634">
    <property type="term" value="C:nucleus"/>
    <property type="evidence" value="ECO:0007669"/>
    <property type="project" value="UniProtKB-SubCell"/>
</dbReference>
<dbReference type="InterPro" id="IPR013083">
    <property type="entry name" value="Znf_RING/FYVE/PHD"/>
</dbReference>
<dbReference type="OrthoDB" id="1870062at2759"/>
<dbReference type="InterPro" id="IPR001487">
    <property type="entry name" value="Bromodomain"/>
</dbReference>
<evidence type="ECO:0000256" key="3">
    <source>
        <dbReference type="ARBA" id="ARBA00022737"/>
    </source>
</evidence>
<dbReference type="FunFam" id="3.30.40.10:FF:000123">
    <property type="entry name" value="E3 ubiquitin-protein ligase TRIM33"/>
    <property type="match status" value="1"/>
</dbReference>
<feature type="domain" description="PHD-type" evidence="14">
    <location>
        <begin position="989"/>
        <end position="1036"/>
    </location>
</feature>
<dbReference type="SUPFAM" id="SSF47370">
    <property type="entry name" value="Bromodomain"/>
    <property type="match status" value="1"/>
</dbReference>
<organism evidence="17 18">
    <name type="scientific">Chiloscyllium punctatum</name>
    <name type="common">Brownbanded bambooshark</name>
    <name type="synonym">Hemiscyllium punctatum</name>
    <dbReference type="NCBI Taxonomy" id="137246"/>
    <lineage>
        <taxon>Eukaryota</taxon>
        <taxon>Metazoa</taxon>
        <taxon>Chordata</taxon>
        <taxon>Craniata</taxon>
        <taxon>Vertebrata</taxon>
        <taxon>Chondrichthyes</taxon>
        <taxon>Elasmobranchii</taxon>
        <taxon>Galeomorphii</taxon>
        <taxon>Galeoidea</taxon>
        <taxon>Orectolobiformes</taxon>
        <taxon>Hemiscylliidae</taxon>
        <taxon>Chiloscyllium</taxon>
    </lineage>
</organism>
<dbReference type="InterPro" id="IPR017907">
    <property type="entry name" value="Znf_RING_CS"/>
</dbReference>
<feature type="domain" description="RING-type" evidence="15">
    <location>
        <begin position="32"/>
        <end position="90"/>
    </location>
</feature>
<dbReference type="SMART" id="SM00502">
    <property type="entry name" value="BBC"/>
    <property type="match status" value="1"/>
</dbReference>
<dbReference type="InterPro" id="IPR001841">
    <property type="entry name" value="Znf_RING"/>
</dbReference>
<dbReference type="PROSITE" id="PS50119">
    <property type="entry name" value="ZF_BBOX"/>
    <property type="match status" value="2"/>
</dbReference>
<feature type="compositionally biased region" description="Polar residues" evidence="12">
    <location>
        <begin position="598"/>
        <end position="610"/>
    </location>
</feature>
<evidence type="ECO:0000313" key="17">
    <source>
        <dbReference type="EMBL" id="GCC22922.1"/>
    </source>
</evidence>
<keyword evidence="2" id="KW-0479">Metal-binding</keyword>
<dbReference type="PROSITE" id="PS00518">
    <property type="entry name" value="ZF_RING_1"/>
    <property type="match status" value="1"/>
</dbReference>
<feature type="compositionally biased region" description="Polar residues" evidence="12">
    <location>
        <begin position="971"/>
        <end position="980"/>
    </location>
</feature>
<sequence length="1228" mass="139671">MDRVADCVMSNEARNEWKSNSTEDECNLFKTCLVCKLEFTNREPRLLPCLHSFCRDCVPTRNRSFCPSPTTSAYQERSSEEGIICCPACRQTCFTSDVVENVFIRDYPQVIQKMEKHCSDCKEKKPALYSCSDCNKWLCSTCSEEHVLGKETKHHKLSIPEHTAGDRSEVDAFPLFCPLHTKEPMKLFCETCDVLACWNCQLTQHKGHSFKYLEDALQNQKMVLEELTLKMEEKKVSIQNTAKQVEDRLNEVKQIRIKVENQIKMAKMIMMNELNKRVNVLMDQLENITNERKLKLEHQLQAVMGLCKHLEHVLNFINWAVSKKNDIPFLFSKELILFQMRRLLETQCNVDMGPSMIQFRWDSTMWTKQLSTLGHLSFDCENTIRQECQASFRQGTAPLPCEIANHGPSLQPSLLCQKAGQQYSVCNSHCPDVHPLQKEHETLNCLQHHQNLGQIPGHLQHQLPMQYSSIHQSRSQQKYFSRPLPVQPIPTLQQWHVSQTGVEHSQVLLGHLQASHLQQNLHPAYAMQQQRNMKPMHMVALQQPKQLVHQPQPQKQHCQIQYSKQSVLPPYPVKQQLQLQLPMGEAQGKHHTEERKQQSTASKQTCQPNQMPVGLKDFLEQPQQLNQNVQYARDINLAQNSIMRQPLRKKQEMPVELQHVDLQKVAVNDQDQQTELGKQINNNQLHNHHGVEERQSVNSHRTSTITLQPVDLVGISNTVGKQPITSRSTKKPSTTVKKRGKRSASGQMKCRLPLDEESSHLAPSLIEQQSELTAHGSDDCNQDLLAENVIVNGEPKSTKYKSEESNSKLLKEPMKVKPVSLEENSFKEPINLSVNVGCPATNGSHDSKMDSLDGAPRDMGSTRTQIDGVKVPYVRLERLPICAPSPGQLPVFKLQPDVDESEGSLMFTGNETSHTTTKNITLDNTLTPPNSNPPPPQQSELDDAQITPDLSPEVVASPSPLDDKPSEKSVQELSPQTTSVVAGATDNNEDYCAVCLNGGELLCCDRCPKVFHLACHVPSLLSFPMGEWLCTMCRNVVMPEVEYDCENARHISENRGIRTLQGLSIGDQRKCEKLVLHLYCHPLSLPFHEPVSPLARHYYQIIKRPMDLSTIRAKLQKKNPLHYYTPEEFISDVHLMLMNCAKFNYPDSEVAQAGRSLEACFEKNLKEIYPDKSLAGTIQEDSDSEEIDNENGMVTINGFTWPTEEKEHAKPKRRRRHGGSHNHKDNRI</sequence>
<dbReference type="InterPro" id="IPR019787">
    <property type="entry name" value="Znf_PHD-finger"/>
</dbReference>
<keyword evidence="8" id="KW-0539">Nucleus</keyword>
<dbReference type="SUPFAM" id="SSF57903">
    <property type="entry name" value="FYVE/PHD zinc finger"/>
    <property type="match status" value="1"/>
</dbReference>
<feature type="region of interest" description="Disordered" evidence="12">
    <location>
        <begin position="720"/>
        <end position="748"/>
    </location>
</feature>
<dbReference type="Proteomes" id="UP000287033">
    <property type="component" value="Unassembled WGS sequence"/>
</dbReference>
<keyword evidence="6 11" id="KW-0175">Coiled coil</keyword>
<dbReference type="SMART" id="SM00184">
    <property type="entry name" value="RING"/>
    <property type="match status" value="1"/>
</dbReference>
<dbReference type="GO" id="GO:0008270">
    <property type="term" value="F:zinc ion binding"/>
    <property type="evidence" value="ECO:0007669"/>
    <property type="project" value="UniProtKB-KW"/>
</dbReference>
<dbReference type="Pfam" id="PF00643">
    <property type="entry name" value="zf-B_box"/>
    <property type="match status" value="1"/>
</dbReference>
<evidence type="ECO:0000256" key="10">
    <source>
        <dbReference type="PROSITE-ProRule" id="PRU00035"/>
    </source>
</evidence>
<dbReference type="PROSITE" id="PS01359">
    <property type="entry name" value="ZF_PHD_1"/>
    <property type="match status" value="1"/>
</dbReference>
<dbReference type="SMART" id="SM00336">
    <property type="entry name" value="BBOX"/>
    <property type="match status" value="2"/>
</dbReference>
<evidence type="ECO:0000256" key="7">
    <source>
        <dbReference type="ARBA" id="ARBA00023117"/>
    </source>
</evidence>
<dbReference type="PRINTS" id="PR00503">
    <property type="entry name" value="BROMODOMAIN"/>
</dbReference>
<dbReference type="Pfam" id="PF00628">
    <property type="entry name" value="PHD"/>
    <property type="match status" value="1"/>
</dbReference>
<feature type="region of interest" description="Disordered" evidence="12">
    <location>
        <begin position="583"/>
        <end position="610"/>
    </location>
</feature>
<evidence type="ECO:0000256" key="6">
    <source>
        <dbReference type="ARBA" id="ARBA00023054"/>
    </source>
</evidence>
<dbReference type="Gene3D" id="3.30.160.60">
    <property type="entry name" value="Classic Zinc Finger"/>
    <property type="match status" value="1"/>
</dbReference>
<dbReference type="InterPro" id="IPR037372">
    <property type="entry name" value="TRIM66_Bbox1_Znf"/>
</dbReference>
<feature type="domain" description="Bromo" evidence="13">
    <location>
        <begin position="1079"/>
        <end position="1151"/>
    </location>
</feature>
<dbReference type="Pfam" id="PF25287">
    <property type="entry name" value="zf-B_box_Trim66"/>
    <property type="match status" value="1"/>
</dbReference>
<feature type="compositionally biased region" description="Polar residues" evidence="12">
    <location>
        <begin position="720"/>
        <end position="735"/>
    </location>
</feature>
<dbReference type="SUPFAM" id="SSF57845">
    <property type="entry name" value="B-box zinc-binding domain"/>
    <property type="match status" value="1"/>
</dbReference>
<dbReference type="Gene3D" id="1.20.920.10">
    <property type="entry name" value="Bromodomain-like"/>
    <property type="match status" value="1"/>
</dbReference>
<feature type="coiled-coil region" evidence="11">
    <location>
        <begin position="224"/>
        <end position="291"/>
    </location>
</feature>
<feature type="compositionally biased region" description="Basic and acidic residues" evidence="12">
    <location>
        <begin position="587"/>
        <end position="597"/>
    </location>
</feature>
<dbReference type="EMBL" id="BEZZ01000020">
    <property type="protein sequence ID" value="GCC22922.1"/>
    <property type="molecule type" value="Genomic_DNA"/>
</dbReference>
<keyword evidence="4 9" id="KW-0863">Zinc-finger</keyword>
<keyword evidence="18" id="KW-1185">Reference proteome</keyword>
<dbReference type="CDD" id="cd05502">
    <property type="entry name" value="Bromo_tif1_like"/>
    <property type="match status" value="1"/>
</dbReference>
<evidence type="ECO:0000259" key="16">
    <source>
        <dbReference type="PROSITE" id="PS50119"/>
    </source>
</evidence>
<evidence type="ECO:0000259" key="13">
    <source>
        <dbReference type="PROSITE" id="PS50014"/>
    </source>
</evidence>
<evidence type="ECO:0000256" key="12">
    <source>
        <dbReference type="SAM" id="MobiDB-lite"/>
    </source>
</evidence>
<feature type="compositionally biased region" description="Basic and acidic residues" evidence="12">
    <location>
        <begin position="961"/>
        <end position="970"/>
    </location>
</feature>
<dbReference type="PROSITE" id="PS50016">
    <property type="entry name" value="ZF_PHD_2"/>
    <property type="match status" value="1"/>
</dbReference>
<dbReference type="PROSITE" id="PS50089">
    <property type="entry name" value="ZF_RING_2"/>
    <property type="match status" value="1"/>
</dbReference>
<dbReference type="PROSITE" id="PS50014">
    <property type="entry name" value="BROMODOMAIN_2"/>
    <property type="match status" value="1"/>
</dbReference>